<dbReference type="InterPro" id="IPR011006">
    <property type="entry name" value="CheY-like_superfamily"/>
</dbReference>
<dbReference type="Gene3D" id="3.30.565.10">
    <property type="entry name" value="Histidine kinase-like ATPase, C-terminal domain"/>
    <property type="match status" value="1"/>
</dbReference>
<reference evidence="10" key="1">
    <citation type="journal article" date="2022" name="bioRxiv">
        <title>Genomics of Preaxostyla Flagellates Illuminates Evolutionary Transitions and the Path Towards Mitochondrial Loss.</title>
        <authorList>
            <person name="Novak L.V.F."/>
            <person name="Treitli S.C."/>
            <person name="Pyrih J."/>
            <person name="Halakuc P."/>
            <person name="Pipaliya S.V."/>
            <person name="Vacek V."/>
            <person name="Brzon O."/>
            <person name="Soukal P."/>
            <person name="Eme L."/>
            <person name="Dacks J.B."/>
            <person name="Karnkowska A."/>
            <person name="Elias M."/>
            <person name="Hampl V."/>
        </authorList>
    </citation>
    <scope>NUCLEOTIDE SEQUENCE</scope>
    <source>
        <strain evidence="10">RCP-MX</strain>
    </source>
</reference>
<dbReference type="PANTHER" id="PTHR43047:SF64">
    <property type="entry name" value="HISTIDINE KINASE CONTAINING CHEY-HOMOLOGOUS RECEIVER DOMAIN AND PAS DOMAIN-RELATED"/>
    <property type="match status" value="1"/>
</dbReference>
<dbReference type="SUPFAM" id="SSF52172">
    <property type="entry name" value="CheY-like"/>
    <property type="match status" value="1"/>
</dbReference>
<dbReference type="InterPro" id="IPR036890">
    <property type="entry name" value="HATPase_C_sf"/>
</dbReference>
<feature type="compositionally biased region" description="Basic residues" evidence="7">
    <location>
        <begin position="475"/>
        <end position="488"/>
    </location>
</feature>
<dbReference type="Proteomes" id="UP001141327">
    <property type="component" value="Unassembled WGS sequence"/>
</dbReference>
<dbReference type="InterPro" id="IPR003594">
    <property type="entry name" value="HATPase_dom"/>
</dbReference>
<dbReference type="SMART" id="SM00448">
    <property type="entry name" value="REC"/>
    <property type="match status" value="1"/>
</dbReference>
<keyword evidence="4" id="KW-0808">Transferase</keyword>
<dbReference type="EC" id="2.7.13.3" evidence="2"/>
<organism evidence="10 11">
    <name type="scientific">Paratrimastix pyriformis</name>
    <dbReference type="NCBI Taxonomy" id="342808"/>
    <lineage>
        <taxon>Eukaryota</taxon>
        <taxon>Metamonada</taxon>
        <taxon>Preaxostyla</taxon>
        <taxon>Paratrimastigidae</taxon>
        <taxon>Paratrimastix</taxon>
    </lineage>
</organism>
<feature type="compositionally biased region" description="Low complexity" evidence="7">
    <location>
        <begin position="489"/>
        <end position="508"/>
    </location>
</feature>
<dbReference type="SUPFAM" id="SSF47384">
    <property type="entry name" value="Homodimeric domain of signal transducing histidine kinase"/>
    <property type="match status" value="1"/>
</dbReference>
<comment type="caution">
    <text evidence="10">The sequence shown here is derived from an EMBL/GenBank/DDBJ whole genome shotgun (WGS) entry which is preliminary data.</text>
</comment>
<feature type="compositionally biased region" description="Low complexity" evidence="7">
    <location>
        <begin position="412"/>
        <end position="432"/>
    </location>
</feature>
<evidence type="ECO:0000256" key="1">
    <source>
        <dbReference type="ARBA" id="ARBA00000085"/>
    </source>
</evidence>
<accession>A0ABQ8UUB7</accession>
<evidence type="ECO:0000259" key="9">
    <source>
        <dbReference type="PROSITE" id="PS50110"/>
    </source>
</evidence>
<dbReference type="PROSITE" id="PS50109">
    <property type="entry name" value="HIS_KIN"/>
    <property type="match status" value="1"/>
</dbReference>
<feature type="domain" description="Histidine kinase" evidence="8">
    <location>
        <begin position="215"/>
        <end position="371"/>
    </location>
</feature>
<sequence>MKANFLSHELRSPLNGLLDFRQLANFTFIGSHLFPVFALNPTGIQGACHILSLDPELPERLRPYLDIIEFSATHLHSVVSDLVDLGTLRLGGIRLTPVVSSLRSLVFEAAMAVHPLYDDLHLSSEPPLLPTLQLPRPLSNSMLRPSPSRKSVDSGSSSPLSVSPTLPGCPLPVPPPGDPCILATVAAGAYPTPIPSDEAGWTILPFPQCPLCSGRHHRVDIQIMIAESTPDRILCDPNRTRQVLTQILHNAVKFTIQGVITIRIQPAPTPEQPDLLSFEVSDTGIGMTAAQQRALFHEPLIQQPDQATLSNPSGVPFHPHTAELARRGIKQTGLGLTIAAGLVEAMGGVLTGQSAGPDCGSVFRFRIAGPVAPASPLCPSPVVDDDEQCYVSPTARCKGFVAGPSADPQPEPSTSSSPVPTVSTPVTASSDSEQFLSPSTPRLTALSSSVLPPPPSLRPLSPLETAVDSCPSPHRVSHHHSHRSRRRSSSSGDPAASRSRSQSQHAAAPEAVEGQCRSPSPSPPSNALRRSPTDPAPSPTTSRRAQRGALRPGRSAKHKQLQPHAVLVVDDDAVNRAVLGGILRHFGCLADFATDGTEAVEQCRQRRYPLIFMDIMMPQMDGLEATTRILANHRLSGSPLPAPFICALTAGMLTAGRERCFEVGMQEFLGKPIQLVRIKEHHLVPAPHWGTILSSGLHIRTPGLPFGSLPHTGATPFFFCLL</sequence>
<keyword evidence="11" id="KW-1185">Reference proteome</keyword>
<dbReference type="EMBL" id="JAPMOS010000002">
    <property type="protein sequence ID" value="KAJ4462714.1"/>
    <property type="molecule type" value="Genomic_DNA"/>
</dbReference>
<evidence type="ECO:0000256" key="3">
    <source>
        <dbReference type="ARBA" id="ARBA00022553"/>
    </source>
</evidence>
<dbReference type="PANTHER" id="PTHR43047">
    <property type="entry name" value="TWO-COMPONENT HISTIDINE PROTEIN KINASE"/>
    <property type="match status" value="1"/>
</dbReference>
<dbReference type="InterPro" id="IPR036097">
    <property type="entry name" value="HisK_dim/P_sf"/>
</dbReference>
<dbReference type="SMART" id="SM00387">
    <property type="entry name" value="HATPase_c"/>
    <property type="match status" value="1"/>
</dbReference>
<feature type="modified residue" description="4-aspartylphosphate" evidence="6">
    <location>
        <position position="614"/>
    </location>
</feature>
<dbReference type="PROSITE" id="PS50110">
    <property type="entry name" value="RESPONSE_REGULATORY"/>
    <property type="match status" value="1"/>
</dbReference>
<feature type="region of interest" description="Disordered" evidence="7">
    <location>
        <begin position="401"/>
        <end position="561"/>
    </location>
</feature>
<comment type="catalytic activity">
    <reaction evidence="1">
        <text>ATP + protein L-histidine = ADP + protein N-phospho-L-histidine.</text>
        <dbReference type="EC" id="2.7.13.3"/>
    </reaction>
</comment>
<dbReference type="CDD" id="cd17546">
    <property type="entry name" value="REC_hyHK_CKI1_RcsC-like"/>
    <property type="match status" value="1"/>
</dbReference>
<evidence type="ECO:0000256" key="5">
    <source>
        <dbReference type="ARBA" id="ARBA00022777"/>
    </source>
</evidence>
<feature type="compositionally biased region" description="Low complexity" evidence="7">
    <location>
        <begin position="458"/>
        <end position="474"/>
    </location>
</feature>
<dbReference type="Pfam" id="PF02518">
    <property type="entry name" value="HATPase_c"/>
    <property type="match status" value="1"/>
</dbReference>
<feature type="region of interest" description="Disordered" evidence="7">
    <location>
        <begin position="133"/>
        <end position="169"/>
    </location>
</feature>
<dbReference type="SUPFAM" id="SSF55874">
    <property type="entry name" value="ATPase domain of HSP90 chaperone/DNA topoisomerase II/histidine kinase"/>
    <property type="match status" value="1"/>
</dbReference>
<dbReference type="Gene3D" id="1.10.287.130">
    <property type="match status" value="1"/>
</dbReference>
<dbReference type="InterPro" id="IPR005467">
    <property type="entry name" value="His_kinase_dom"/>
</dbReference>
<keyword evidence="3 6" id="KW-0597">Phosphoprotein</keyword>
<dbReference type="CDD" id="cd00082">
    <property type="entry name" value="HisKA"/>
    <property type="match status" value="1"/>
</dbReference>
<name>A0ABQ8UUB7_9EUKA</name>
<dbReference type="InterPro" id="IPR003661">
    <property type="entry name" value="HisK_dim/P_dom"/>
</dbReference>
<evidence type="ECO:0000256" key="4">
    <source>
        <dbReference type="ARBA" id="ARBA00022679"/>
    </source>
</evidence>
<dbReference type="InterPro" id="IPR004358">
    <property type="entry name" value="Sig_transdc_His_kin-like_C"/>
</dbReference>
<protein>
    <recommendedName>
        <fullName evidence="2">histidine kinase</fullName>
        <ecNumber evidence="2">2.7.13.3</ecNumber>
    </recommendedName>
</protein>
<dbReference type="Gene3D" id="3.40.50.2300">
    <property type="match status" value="1"/>
</dbReference>
<evidence type="ECO:0000313" key="10">
    <source>
        <dbReference type="EMBL" id="KAJ4462714.1"/>
    </source>
</evidence>
<dbReference type="PRINTS" id="PR00344">
    <property type="entry name" value="BCTRLSENSOR"/>
</dbReference>
<evidence type="ECO:0000313" key="11">
    <source>
        <dbReference type="Proteomes" id="UP001141327"/>
    </source>
</evidence>
<evidence type="ECO:0000256" key="7">
    <source>
        <dbReference type="SAM" id="MobiDB-lite"/>
    </source>
</evidence>
<feature type="domain" description="Response regulatory" evidence="9">
    <location>
        <begin position="565"/>
        <end position="686"/>
    </location>
</feature>
<evidence type="ECO:0000259" key="8">
    <source>
        <dbReference type="PROSITE" id="PS50109"/>
    </source>
</evidence>
<gene>
    <name evidence="10" type="ORF">PAPYR_727</name>
</gene>
<feature type="compositionally biased region" description="Low complexity" evidence="7">
    <location>
        <begin position="153"/>
        <end position="166"/>
    </location>
</feature>
<proteinExistence type="predicted"/>
<dbReference type="InterPro" id="IPR001789">
    <property type="entry name" value="Sig_transdc_resp-reg_receiver"/>
</dbReference>
<keyword evidence="5 10" id="KW-0418">Kinase</keyword>
<dbReference type="GO" id="GO:0016301">
    <property type="term" value="F:kinase activity"/>
    <property type="evidence" value="ECO:0007669"/>
    <property type="project" value="UniProtKB-KW"/>
</dbReference>
<evidence type="ECO:0000256" key="6">
    <source>
        <dbReference type="PROSITE-ProRule" id="PRU00169"/>
    </source>
</evidence>
<dbReference type="Pfam" id="PF00072">
    <property type="entry name" value="Response_reg"/>
    <property type="match status" value="1"/>
</dbReference>
<feature type="compositionally biased region" description="Polar residues" evidence="7">
    <location>
        <begin position="433"/>
        <end position="442"/>
    </location>
</feature>
<evidence type="ECO:0000256" key="2">
    <source>
        <dbReference type="ARBA" id="ARBA00012438"/>
    </source>
</evidence>